<evidence type="ECO:0000313" key="2">
    <source>
        <dbReference type="Proteomes" id="UP000256294"/>
    </source>
</evidence>
<accession>A0A3D9UHB3</accession>
<keyword evidence="2" id="KW-1185">Reference proteome</keyword>
<dbReference type="EMBL" id="QTUB01000001">
    <property type="protein sequence ID" value="REF27330.1"/>
    <property type="molecule type" value="Genomic_DNA"/>
</dbReference>
<gene>
    <name evidence="1" type="ORF">BDD26_2098</name>
</gene>
<dbReference type="AlphaFoldDB" id="A0A3D9UHB3"/>
<organism evidence="1 2">
    <name type="scientific">Xenorhabdus cabanillasii</name>
    <dbReference type="NCBI Taxonomy" id="351673"/>
    <lineage>
        <taxon>Bacteria</taxon>
        <taxon>Pseudomonadati</taxon>
        <taxon>Pseudomonadota</taxon>
        <taxon>Gammaproteobacteria</taxon>
        <taxon>Enterobacterales</taxon>
        <taxon>Morganellaceae</taxon>
        <taxon>Xenorhabdus</taxon>
    </lineage>
</organism>
<dbReference type="Proteomes" id="UP000256294">
    <property type="component" value="Unassembled WGS sequence"/>
</dbReference>
<evidence type="ECO:0000313" key="1">
    <source>
        <dbReference type="EMBL" id="REF27330.1"/>
    </source>
</evidence>
<protein>
    <submittedName>
        <fullName evidence="1">Uncharacterized protein</fullName>
    </submittedName>
</protein>
<sequence>MNEHVCNNHYLANPIVFHEEIHHFFNVMLKEKANELIYRLNDIFQILNPASSS</sequence>
<proteinExistence type="predicted"/>
<comment type="caution">
    <text evidence="1">The sequence shown here is derived from an EMBL/GenBank/DDBJ whole genome shotgun (WGS) entry which is preliminary data.</text>
</comment>
<reference evidence="1 2" key="1">
    <citation type="submission" date="2018-08" db="EMBL/GenBank/DDBJ databases">
        <title>Genomic Encyclopedia of Archaeal and Bacterial Type Strains, Phase II (KMG-II): from individual species to whole genera.</title>
        <authorList>
            <person name="Goeker M."/>
        </authorList>
    </citation>
    <scope>NUCLEOTIDE SEQUENCE [LARGE SCALE GENOMIC DNA]</scope>
    <source>
        <strain evidence="1 2">DSM 17905</strain>
    </source>
</reference>
<name>A0A3D9UHB3_9GAMM</name>